<dbReference type="InterPro" id="IPR011964">
    <property type="entry name" value="YVTN_b-propeller_repeat"/>
</dbReference>
<comment type="caution">
    <text evidence="6">The sequence shown here is derived from an EMBL/GenBank/DDBJ whole genome shotgun (WGS) entry which is preliminary data.</text>
</comment>
<feature type="compositionally biased region" description="Low complexity" evidence="3">
    <location>
        <begin position="45"/>
        <end position="57"/>
    </location>
</feature>
<dbReference type="Proteomes" id="UP001595872">
    <property type="component" value="Unassembled WGS sequence"/>
</dbReference>
<proteinExistence type="predicted"/>
<dbReference type="PANTHER" id="PTHR47197">
    <property type="entry name" value="PROTEIN NIRF"/>
    <property type="match status" value="1"/>
</dbReference>
<dbReference type="Pfam" id="PF21783">
    <property type="entry name" value="YNCE"/>
    <property type="match status" value="1"/>
</dbReference>
<feature type="chain" id="PRO_5046478050" evidence="4">
    <location>
        <begin position="30"/>
        <end position="374"/>
    </location>
</feature>
<dbReference type="PANTHER" id="PTHR47197:SF3">
    <property type="entry name" value="DIHYDRO-HEME D1 DEHYDROGENASE"/>
    <property type="match status" value="1"/>
</dbReference>
<evidence type="ECO:0000256" key="4">
    <source>
        <dbReference type="SAM" id="SignalP"/>
    </source>
</evidence>
<dbReference type="InterPro" id="IPR015943">
    <property type="entry name" value="WD40/YVTN_repeat-like_dom_sf"/>
</dbReference>
<feature type="domain" description="YNCE-like beta-propeller" evidence="5">
    <location>
        <begin position="122"/>
        <end position="278"/>
    </location>
</feature>
<dbReference type="InterPro" id="IPR048433">
    <property type="entry name" value="YNCE-like_beta-prop"/>
</dbReference>
<dbReference type="InterPro" id="IPR006311">
    <property type="entry name" value="TAT_signal"/>
</dbReference>
<comment type="cofactor">
    <cofactor evidence="1">
        <name>Cu cation</name>
        <dbReference type="ChEBI" id="CHEBI:23378"/>
    </cofactor>
</comment>
<reference evidence="7" key="1">
    <citation type="journal article" date="2019" name="Int. J. Syst. Evol. Microbiol.">
        <title>The Global Catalogue of Microorganisms (GCM) 10K type strain sequencing project: providing services to taxonomists for standard genome sequencing and annotation.</title>
        <authorList>
            <consortium name="The Broad Institute Genomics Platform"/>
            <consortium name="The Broad Institute Genome Sequencing Center for Infectious Disease"/>
            <person name="Wu L."/>
            <person name="Ma J."/>
        </authorList>
    </citation>
    <scope>NUCLEOTIDE SEQUENCE [LARGE SCALE GENOMIC DNA]</scope>
    <source>
        <strain evidence="7">KLKA75</strain>
    </source>
</reference>
<organism evidence="6 7">
    <name type="scientific">Actinomadura gamaensis</name>
    <dbReference type="NCBI Taxonomy" id="1763541"/>
    <lineage>
        <taxon>Bacteria</taxon>
        <taxon>Bacillati</taxon>
        <taxon>Actinomycetota</taxon>
        <taxon>Actinomycetes</taxon>
        <taxon>Streptosporangiales</taxon>
        <taxon>Thermomonosporaceae</taxon>
        <taxon>Actinomadura</taxon>
    </lineage>
</organism>
<evidence type="ECO:0000313" key="6">
    <source>
        <dbReference type="EMBL" id="MFC4908014.1"/>
    </source>
</evidence>
<dbReference type="NCBIfam" id="TIGR02276">
    <property type="entry name" value="beta_rpt_yvtn"/>
    <property type="match status" value="3"/>
</dbReference>
<feature type="region of interest" description="Disordered" evidence="3">
    <location>
        <begin position="32"/>
        <end position="61"/>
    </location>
</feature>
<dbReference type="PROSITE" id="PS51318">
    <property type="entry name" value="TAT"/>
    <property type="match status" value="1"/>
</dbReference>
<keyword evidence="7" id="KW-1185">Reference proteome</keyword>
<name>A0ABV9TWT1_9ACTN</name>
<protein>
    <submittedName>
        <fullName evidence="6">YncE family protein</fullName>
    </submittedName>
</protein>
<dbReference type="SUPFAM" id="SSF50974">
    <property type="entry name" value="Nitrous oxide reductase, N-terminal domain"/>
    <property type="match status" value="1"/>
</dbReference>
<accession>A0ABV9TWT1</accession>
<dbReference type="Gene3D" id="2.130.10.10">
    <property type="entry name" value="YVTN repeat-like/Quinoprotein amine dehydrogenase"/>
    <property type="match status" value="2"/>
</dbReference>
<evidence type="ECO:0000256" key="3">
    <source>
        <dbReference type="SAM" id="MobiDB-lite"/>
    </source>
</evidence>
<evidence type="ECO:0000256" key="2">
    <source>
        <dbReference type="ARBA" id="ARBA00022729"/>
    </source>
</evidence>
<evidence type="ECO:0000313" key="7">
    <source>
        <dbReference type="Proteomes" id="UP001595872"/>
    </source>
</evidence>
<dbReference type="InterPro" id="IPR011045">
    <property type="entry name" value="N2O_reductase_N"/>
</dbReference>
<dbReference type="RefSeq" id="WP_378254269.1">
    <property type="nucleotide sequence ID" value="NZ_JBHSIT010000003.1"/>
</dbReference>
<evidence type="ECO:0000256" key="1">
    <source>
        <dbReference type="ARBA" id="ARBA00001935"/>
    </source>
</evidence>
<gene>
    <name evidence="6" type="ORF">ACFPCY_11835</name>
</gene>
<sequence>MPVKITRRAGLAVGALAVAAAAAWPTAGALGLTGGTTTPPPRPPNAAANPDAWTPAPGAQGQVKARAGATQAFVALSSQGRIAQVDVATHTIVATRIRTDAARGVAVTPDGRKVYVADTGQYDVAAVDASSGAAKKIFVGPYPQAVAVTPDGRAVYAAVTGGDTGAGGSDEVKVIDTAADRVTQTIKVGTAPHQIAFSRDGHRAYVTYAGGVGVVDTGTGKVVRKIADPGGAQGVAVTPDGRTLLVTNPRAGDTWLLDAASGKVRAKVSTPDQPWGVAVTPDGRKAYVARMNAGSVAVLDLRSRKVTGQVRAGKLPAPVAITPDGKEAWVGNVFSGGVSVIDTASDRVTTTIVGGTGTKPINAAPQSIAFAPTP</sequence>
<feature type="signal peptide" evidence="4">
    <location>
        <begin position="1"/>
        <end position="29"/>
    </location>
</feature>
<dbReference type="EMBL" id="JBHSIT010000003">
    <property type="protein sequence ID" value="MFC4908014.1"/>
    <property type="molecule type" value="Genomic_DNA"/>
</dbReference>
<keyword evidence="2 4" id="KW-0732">Signal</keyword>
<evidence type="ECO:0000259" key="5">
    <source>
        <dbReference type="Pfam" id="PF21783"/>
    </source>
</evidence>
<dbReference type="InterPro" id="IPR051200">
    <property type="entry name" value="Host-pathogen_enzymatic-act"/>
</dbReference>